<keyword evidence="2 5" id="KW-0812">Transmembrane</keyword>
<evidence type="ECO:0000256" key="3">
    <source>
        <dbReference type="ARBA" id="ARBA00022989"/>
    </source>
</evidence>
<protein>
    <submittedName>
        <fullName evidence="6">UPF0060 membrane protein</fullName>
    </submittedName>
</protein>
<dbReference type="EMBL" id="BOOW01000052">
    <property type="protein sequence ID" value="GII96896.1"/>
    <property type="molecule type" value="Genomic_DNA"/>
</dbReference>
<gene>
    <name evidence="6" type="ORF">Ssi02_71270</name>
</gene>
<dbReference type="Proteomes" id="UP000606172">
    <property type="component" value="Unassembled WGS sequence"/>
</dbReference>
<keyword evidence="1 5" id="KW-1003">Cell membrane</keyword>
<keyword evidence="7" id="KW-1185">Reference proteome</keyword>
<evidence type="ECO:0000256" key="5">
    <source>
        <dbReference type="HAMAP-Rule" id="MF_00010"/>
    </source>
</evidence>
<dbReference type="NCBIfam" id="NF002586">
    <property type="entry name" value="PRK02237.1"/>
    <property type="match status" value="1"/>
</dbReference>
<comment type="subcellular location">
    <subcellularLocation>
        <location evidence="5">Cell membrane</location>
        <topology evidence="5">Multi-pass membrane protein</topology>
    </subcellularLocation>
</comment>
<feature type="transmembrane region" description="Helical" evidence="5">
    <location>
        <begin position="34"/>
        <end position="53"/>
    </location>
</feature>
<comment type="caution">
    <text evidence="6">The sequence shown here is derived from an EMBL/GenBank/DDBJ whole genome shotgun (WGS) entry which is preliminary data.</text>
</comment>
<evidence type="ECO:0000256" key="1">
    <source>
        <dbReference type="ARBA" id="ARBA00022475"/>
    </source>
</evidence>
<dbReference type="GO" id="GO:0005886">
    <property type="term" value="C:plasma membrane"/>
    <property type="evidence" value="ECO:0007669"/>
    <property type="project" value="UniProtKB-SubCell"/>
</dbReference>
<feature type="transmembrane region" description="Helical" evidence="5">
    <location>
        <begin position="91"/>
        <end position="108"/>
    </location>
</feature>
<dbReference type="InterPro" id="IPR037185">
    <property type="entry name" value="EmrE-like"/>
</dbReference>
<dbReference type="AlphaFoldDB" id="A0A919RR22"/>
<dbReference type="SUPFAM" id="SSF103481">
    <property type="entry name" value="Multidrug resistance efflux transporter EmrE"/>
    <property type="match status" value="1"/>
</dbReference>
<dbReference type="InterPro" id="IPR003844">
    <property type="entry name" value="UPF0060"/>
</dbReference>
<evidence type="ECO:0000256" key="2">
    <source>
        <dbReference type="ARBA" id="ARBA00022692"/>
    </source>
</evidence>
<dbReference type="PANTHER" id="PTHR36116:SF1">
    <property type="entry name" value="UPF0060 MEMBRANE PROTEIN YNFA"/>
    <property type="match status" value="1"/>
</dbReference>
<dbReference type="HAMAP" id="MF_00010">
    <property type="entry name" value="UPF0060"/>
    <property type="match status" value="1"/>
</dbReference>
<feature type="transmembrane region" description="Helical" evidence="5">
    <location>
        <begin position="59"/>
        <end position="79"/>
    </location>
</feature>
<dbReference type="RefSeq" id="WP_204032087.1">
    <property type="nucleotide sequence ID" value="NZ_BOOW01000052.1"/>
</dbReference>
<evidence type="ECO:0000313" key="6">
    <source>
        <dbReference type="EMBL" id="GII96896.1"/>
    </source>
</evidence>
<dbReference type="PANTHER" id="PTHR36116">
    <property type="entry name" value="UPF0060 MEMBRANE PROTEIN YNFA"/>
    <property type="match status" value="1"/>
</dbReference>
<feature type="transmembrane region" description="Helical" evidence="5">
    <location>
        <begin position="6"/>
        <end position="25"/>
    </location>
</feature>
<evidence type="ECO:0000256" key="4">
    <source>
        <dbReference type="ARBA" id="ARBA00023136"/>
    </source>
</evidence>
<keyword evidence="3 5" id="KW-1133">Transmembrane helix</keyword>
<organism evidence="6 7">
    <name type="scientific">Sinosporangium siamense</name>
    <dbReference type="NCBI Taxonomy" id="1367973"/>
    <lineage>
        <taxon>Bacteria</taxon>
        <taxon>Bacillati</taxon>
        <taxon>Actinomycetota</taxon>
        <taxon>Actinomycetes</taxon>
        <taxon>Streptosporangiales</taxon>
        <taxon>Streptosporangiaceae</taxon>
        <taxon>Sinosporangium</taxon>
    </lineage>
</organism>
<evidence type="ECO:0000313" key="7">
    <source>
        <dbReference type="Proteomes" id="UP000606172"/>
    </source>
</evidence>
<keyword evidence="4 5" id="KW-0472">Membrane</keyword>
<comment type="similarity">
    <text evidence="5">Belongs to the UPF0060 family.</text>
</comment>
<reference evidence="6" key="1">
    <citation type="submission" date="2021-01" db="EMBL/GenBank/DDBJ databases">
        <title>Whole genome shotgun sequence of Sinosporangium siamense NBRC 109515.</title>
        <authorList>
            <person name="Komaki H."/>
            <person name="Tamura T."/>
        </authorList>
    </citation>
    <scope>NUCLEOTIDE SEQUENCE</scope>
    <source>
        <strain evidence="6">NBRC 109515</strain>
    </source>
</reference>
<accession>A0A919RR22</accession>
<name>A0A919RR22_9ACTN</name>
<dbReference type="Pfam" id="PF02694">
    <property type="entry name" value="UPF0060"/>
    <property type="match status" value="1"/>
</dbReference>
<sequence>MTIVRSLLLFVVAAVAEIGGAWLVWQGVREQKGLLWVAAGMLALGAYGFVAAFQPDPHFGRILAAYGGVFVAGSLLWGVVFDGFRPDRWDLIGTAICLLGVVVIMYAPRT</sequence>
<proteinExistence type="inferred from homology"/>